<evidence type="ECO:0000259" key="1">
    <source>
        <dbReference type="SMART" id="SM00579"/>
    </source>
</evidence>
<dbReference type="AlphaFoldDB" id="A0A6A6MK79"/>
<dbReference type="SMART" id="SM00579">
    <property type="entry name" value="FBD"/>
    <property type="match status" value="1"/>
</dbReference>
<dbReference type="EMBL" id="JAAGAX010000006">
    <property type="protein sequence ID" value="KAF2312778.1"/>
    <property type="molecule type" value="Genomic_DNA"/>
</dbReference>
<evidence type="ECO:0000313" key="3">
    <source>
        <dbReference type="Proteomes" id="UP000467840"/>
    </source>
</evidence>
<dbReference type="Pfam" id="PF08387">
    <property type="entry name" value="FBD"/>
    <property type="match status" value="1"/>
</dbReference>
<evidence type="ECO:0000313" key="2">
    <source>
        <dbReference type="EMBL" id="KAF2312778.1"/>
    </source>
</evidence>
<dbReference type="Proteomes" id="UP000467840">
    <property type="component" value="Chromosome 14"/>
</dbReference>
<protein>
    <recommendedName>
        <fullName evidence="1">FBD domain-containing protein</fullName>
    </recommendedName>
</protein>
<proteinExistence type="predicted"/>
<reference evidence="2 3" key="1">
    <citation type="journal article" date="2020" name="Mol. Plant">
        <title>The Chromosome-Based Rubber Tree Genome Provides New Insights into Spurge Genome Evolution and Rubber Biosynthesis.</title>
        <authorList>
            <person name="Liu J."/>
            <person name="Shi C."/>
            <person name="Shi C.C."/>
            <person name="Li W."/>
            <person name="Zhang Q.J."/>
            <person name="Zhang Y."/>
            <person name="Li K."/>
            <person name="Lu H.F."/>
            <person name="Shi C."/>
            <person name="Zhu S.T."/>
            <person name="Xiao Z.Y."/>
            <person name="Nan H."/>
            <person name="Yue Y."/>
            <person name="Zhu X.G."/>
            <person name="Wu Y."/>
            <person name="Hong X.N."/>
            <person name="Fan G.Y."/>
            <person name="Tong Y."/>
            <person name="Zhang D."/>
            <person name="Mao C.L."/>
            <person name="Liu Y.L."/>
            <person name="Hao S.J."/>
            <person name="Liu W.Q."/>
            <person name="Lv M.Q."/>
            <person name="Zhang H.B."/>
            <person name="Liu Y."/>
            <person name="Hu-Tang G.R."/>
            <person name="Wang J.P."/>
            <person name="Wang J.H."/>
            <person name="Sun Y.H."/>
            <person name="Ni S.B."/>
            <person name="Chen W.B."/>
            <person name="Zhang X.C."/>
            <person name="Jiao Y.N."/>
            <person name="Eichler E.E."/>
            <person name="Li G.H."/>
            <person name="Liu X."/>
            <person name="Gao L.Z."/>
        </authorList>
    </citation>
    <scope>NUCLEOTIDE SEQUENCE [LARGE SCALE GENOMIC DNA]</scope>
    <source>
        <strain evidence="3">cv. GT1</strain>
        <tissue evidence="2">Leaf</tissue>
    </source>
</reference>
<gene>
    <name evidence="2" type="ORF">GH714_040017</name>
</gene>
<keyword evidence="3" id="KW-1185">Reference proteome</keyword>
<accession>A0A6A6MK79</accession>
<feature type="domain" description="FBD" evidence="1">
    <location>
        <begin position="81"/>
        <end position="153"/>
    </location>
</feature>
<dbReference type="InterPro" id="IPR006566">
    <property type="entry name" value="FBD"/>
</dbReference>
<sequence>MFAVPDALKGLPTFLSCLRVLKMIRLCFWKLEDVSTVLGLIRSSPYLQKLHIGAWININSSLWLNESTIAETFISLQLHPDFALDQLQEVTLENFNGTWPEVEIAKFLLAKSSALKKMLIELPVDIYIEVQLKILKMMLRFQRASPKAEIICKDYYECSSLDDHRNIRVQENWTFLCLLACKNV</sequence>
<comment type="caution">
    <text evidence="2">The sequence shown here is derived from an EMBL/GenBank/DDBJ whole genome shotgun (WGS) entry which is preliminary data.</text>
</comment>
<organism evidence="2 3">
    <name type="scientific">Hevea brasiliensis</name>
    <name type="common">Para rubber tree</name>
    <name type="synonym">Siphonia brasiliensis</name>
    <dbReference type="NCBI Taxonomy" id="3981"/>
    <lineage>
        <taxon>Eukaryota</taxon>
        <taxon>Viridiplantae</taxon>
        <taxon>Streptophyta</taxon>
        <taxon>Embryophyta</taxon>
        <taxon>Tracheophyta</taxon>
        <taxon>Spermatophyta</taxon>
        <taxon>Magnoliopsida</taxon>
        <taxon>eudicotyledons</taxon>
        <taxon>Gunneridae</taxon>
        <taxon>Pentapetalae</taxon>
        <taxon>rosids</taxon>
        <taxon>fabids</taxon>
        <taxon>Malpighiales</taxon>
        <taxon>Euphorbiaceae</taxon>
        <taxon>Crotonoideae</taxon>
        <taxon>Micrandreae</taxon>
        <taxon>Hevea</taxon>
    </lineage>
</organism>
<name>A0A6A6MK79_HEVBR</name>